<sequence>MLFRDPTRAQFFGKLSTNHGISLKGLIKGIEWPWLSP</sequence>
<dbReference type="Proteomes" id="UP000030676">
    <property type="component" value="Unassembled WGS sequence"/>
</dbReference>
<protein>
    <submittedName>
        <fullName evidence="1">Uncharacterized protein</fullName>
    </submittedName>
</protein>
<reference evidence="1" key="1">
    <citation type="submission" date="2011-11" db="EMBL/GenBank/DDBJ databases">
        <title>The Genome Sequence of Fusarium oxysporum PHW808.</title>
        <authorList>
            <consortium name="The Broad Institute Genome Sequencing Platform"/>
            <person name="Ma L.-J."/>
            <person name="Gale L.R."/>
            <person name="Schwartz D.C."/>
            <person name="Zhou S."/>
            <person name="Corby-Kistler H."/>
            <person name="Young S.K."/>
            <person name="Zeng Q."/>
            <person name="Gargeya S."/>
            <person name="Fitzgerald M."/>
            <person name="Haas B."/>
            <person name="Abouelleil A."/>
            <person name="Alvarado L."/>
            <person name="Arachchi H.M."/>
            <person name="Berlin A."/>
            <person name="Brown A."/>
            <person name="Chapman S.B."/>
            <person name="Chen Z."/>
            <person name="Dunbar C."/>
            <person name="Freedman E."/>
            <person name="Gearin G."/>
            <person name="Goldberg J."/>
            <person name="Griggs A."/>
            <person name="Gujja S."/>
            <person name="Heiman D."/>
            <person name="Howarth C."/>
            <person name="Larson L."/>
            <person name="Lui A."/>
            <person name="MacDonald P.J.P."/>
            <person name="Montmayeur A."/>
            <person name="Murphy C."/>
            <person name="Neiman D."/>
            <person name="Pearson M."/>
            <person name="Priest M."/>
            <person name="Roberts A."/>
            <person name="Saif S."/>
            <person name="Shea T."/>
            <person name="Shenoy N."/>
            <person name="Sisk P."/>
            <person name="Stolte C."/>
            <person name="Sykes S."/>
            <person name="Wortman J."/>
            <person name="Nusbaum C."/>
            <person name="Birren B."/>
        </authorList>
    </citation>
    <scope>NUCLEOTIDE SEQUENCE [LARGE SCALE GENOMIC DNA]</scope>
    <source>
        <strain evidence="1">54008</strain>
    </source>
</reference>
<accession>X0HHT1</accession>
<organism evidence="1">
    <name type="scientific">Fusarium oxysporum f. sp. conglutinans race 2 54008</name>
    <dbReference type="NCBI Taxonomy" id="1089457"/>
    <lineage>
        <taxon>Eukaryota</taxon>
        <taxon>Fungi</taxon>
        <taxon>Dikarya</taxon>
        <taxon>Ascomycota</taxon>
        <taxon>Pezizomycotina</taxon>
        <taxon>Sordariomycetes</taxon>
        <taxon>Hypocreomycetidae</taxon>
        <taxon>Hypocreales</taxon>
        <taxon>Nectriaceae</taxon>
        <taxon>Fusarium</taxon>
        <taxon>Fusarium oxysporum species complex</taxon>
    </lineage>
</organism>
<evidence type="ECO:0000313" key="1">
    <source>
        <dbReference type="EMBL" id="EXL75833.1"/>
    </source>
</evidence>
<reference evidence="1" key="2">
    <citation type="submission" date="2014-03" db="EMBL/GenBank/DDBJ databases">
        <title>The Genome Annotation of Fusarium oxysporum PHW808.</title>
        <authorList>
            <consortium name="The Broad Institute Genomics Platform"/>
            <person name="Ma L.-J."/>
            <person name="Corby-Kistler H."/>
            <person name="Broz K."/>
            <person name="Gale L.R."/>
            <person name="Jonkers W."/>
            <person name="O'Donnell K."/>
            <person name="Ploetz R."/>
            <person name="Steinberg C."/>
            <person name="Schwartz D.C."/>
            <person name="VanEtten H."/>
            <person name="Zhou S."/>
            <person name="Young S.K."/>
            <person name="Zeng Q."/>
            <person name="Gargeya S."/>
            <person name="Fitzgerald M."/>
            <person name="Abouelleil A."/>
            <person name="Alvarado L."/>
            <person name="Chapman S.B."/>
            <person name="Gainer-Dewar J."/>
            <person name="Goldberg J."/>
            <person name="Griggs A."/>
            <person name="Gujja S."/>
            <person name="Hansen M."/>
            <person name="Howarth C."/>
            <person name="Imamovic A."/>
            <person name="Ireland A."/>
            <person name="Larimer J."/>
            <person name="McCowan C."/>
            <person name="Murphy C."/>
            <person name="Pearson M."/>
            <person name="Poon T.W."/>
            <person name="Priest M."/>
            <person name="Roberts A."/>
            <person name="Saif S."/>
            <person name="Shea T."/>
            <person name="Sykes S."/>
            <person name="Wortman J."/>
            <person name="Nusbaum C."/>
            <person name="Birren B."/>
        </authorList>
    </citation>
    <scope>NUCLEOTIDE SEQUENCE</scope>
    <source>
        <strain evidence="1">54008</strain>
    </source>
</reference>
<name>X0HHT1_FUSOX</name>
<proteinExistence type="predicted"/>
<dbReference type="HOGENOM" id="CLU_3351181_0_0_1"/>
<dbReference type="EMBL" id="KK033193">
    <property type="protein sequence ID" value="EXL75833.1"/>
    <property type="molecule type" value="Genomic_DNA"/>
</dbReference>
<dbReference type="AlphaFoldDB" id="X0HHT1"/>
<gene>
    <name evidence="1" type="ORF">FOPG_09331</name>
</gene>